<keyword evidence="7 9" id="KW-0472">Membrane</keyword>
<dbReference type="GO" id="GO:0008374">
    <property type="term" value="F:O-acyltransferase activity"/>
    <property type="evidence" value="ECO:0007669"/>
    <property type="project" value="InterPro"/>
</dbReference>
<dbReference type="RefSeq" id="XP_027341109.1">
    <property type="nucleotide sequence ID" value="XM_027485308.1"/>
</dbReference>
<dbReference type="Proteomes" id="UP000694853">
    <property type="component" value="Unplaced"/>
</dbReference>
<proteinExistence type="inferred from homology"/>
<evidence type="ECO:0000256" key="2">
    <source>
        <dbReference type="ARBA" id="ARBA00007282"/>
    </source>
</evidence>
<dbReference type="KEGG" id="aprc:113854358"/>
<evidence type="ECO:0000256" key="9">
    <source>
        <dbReference type="SAM" id="Phobius"/>
    </source>
</evidence>
<dbReference type="Pfam" id="PF13813">
    <property type="entry name" value="MBOAT_2"/>
    <property type="match status" value="1"/>
</dbReference>
<dbReference type="PIRSF" id="PIRSF037006">
    <property type="entry name" value="Wax_synthase"/>
    <property type="match status" value="1"/>
</dbReference>
<gene>
    <name evidence="12" type="primary">LOC113854358</name>
</gene>
<dbReference type="InterPro" id="IPR044851">
    <property type="entry name" value="Wax_synthase"/>
</dbReference>
<feature type="domain" description="Wax synthase" evidence="10">
    <location>
        <begin position="183"/>
        <end position="269"/>
    </location>
</feature>
<organism evidence="11 12">
    <name type="scientific">Abrus precatorius</name>
    <name type="common">Indian licorice</name>
    <name type="synonym">Glycine abrus</name>
    <dbReference type="NCBI Taxonomy" id="3816"/>
    <lineage>
        <taxon>Eukaryota</taxon>
        <taxon>Viridiplantae</taxon>
        <taxon>Streptophyta</taxon>
        <taxon>Embryophyta</taxon>
        <taxon>Tracheophyta</taxon>
        <taxon>Spermatophyta</taxon>
        <taxon>Magnoliopsida</taxon>
        <taxon>eudicotyledons</taxon>
        <taxon>Gunneridae</taxon>
        <taxon>Pentapetalae</taxon>
        <taxon>rosids</taxon>
        <taxon>fabids</taxon>
        <taxon>Fabales</taxon>
        <taxon>Fabaceae</taxon>
        <taxon>Papilionoideae</taxon>
        <taxon>50 kb inversion clade</taxon>
        <taxon>NPAAA clade</taxon>
        <taxon>indigoferoid/millettioid clade</taxon>
        <taxon>Abreae</taxon>
        <taxon>Abrus</taxon>
    </lineage>
</organism>
<evidence type="ECO:0000313" key="12">
    <source>
        <dbReference type="RefSeq" id="XP_027341109.1"/>
    </source>
</evidence>
<dbReference type="GO" id="GO:0006629">
    <property type="term" value="P:lipid metabolic process"/>
    <property type="evidence" value="ECO:0007669"/>
    <property type="project" value="UniProtKB-KW"/>
</dbReference>
<accession>A0A8B8KDI2</accession>
<evidence type="ECO:0000256" key="8">
    <source>
        <dbReference type="ARBA" id="ARBA00023315"/>
    </source>
</evidence>
<reference evidence="11" key="1">
    <citation type="journal article" date="2019" name="Toxins">
        <title>Detection of Abrin-Like and Prepropulchellin-Like Toxin Genes and Transcripts Using Whole Genome Sequencing and Full-Length Transcript Sequencing of Abrus precatorius.</title>
        <authorList>
            <person name="Hovde B.T."/>
            <person name="Daligault H.E."/>
            <person name="Hanschen E.R."/>
            <person name="Kunde Y.A."/>
            <person name="Johnson M.B."/>
            <person name="Starkenburg S.R."/>
            <person name="Johnson S.L."/>
        </authorList>
    </citation>
    <scope>NUCLEOTIDE SEQUENCE [LARGE SCALE GENOMIC DNA]</scope>
</reference>
<keyword evidence="4 9" id="KW-0812">Transmembrane</keyword>
<dbReference type="InterPro" id="IPR032805">
    <property type="entry name" value="Wax_synthase_dom"/>
</dbReference>
<dbReference type="AlphaFoldDB" id="A0A8B8KDI2"/>
<comment type="similarity">
    <text evidence="2">Belongs to the wax synthase family.</text>
</comment>
<dbReference type="PANTHER" id="PTHR31595">
    <property type="entry name" value="LONG-CHAIN-ALCOHOL O-FATTY-ACYLTRANSFERASE 3-RELATED"/>
    <property type="match status" value="1"/>
</dbReference>
<keyword evidence="3" id="KW-0808">Transferase</keyword>
<evidence type="ECO:0000256" key="1">
    <source>
        <dbReference type="ARBA" id="ARBA00004141"/>
    </source>
</evidence>
<dbReference type="GO" id="GO:0016020">
    <property type="term" value="C:membrane"/>
    <property type="evidence" value="ECO:0007669"/>
    <property type="project" value="UniProtKB-SubCell"/>
</dbReference>
<feature type="transmembrane region" description="Helical" evidence="9">
    <location>
        <begin position="32"/>
        <end position="49"/>
    </location>
</feature>
<dbReference type="PANTHER" id="PTHR31595:SF70">
    <property type="entry name" value="LONG-CHAIN-ALCOHOL O-FATTY-ACYLTRANSFERASE 3-RELATED"/>
    <property type="match status" value="1"/>
</dbReference>
<evidence type="ECO:0000256" key="5">
    <source>
        <dbReference type="ARBA" id="ARBA00022989"/>
    </source>
</evidence>
<protein>
    <submittedName>
        <fullName evidence="12">Probable long-chain-alcohol O-fatty-acyltransferase 1</fullName>
    </submittedName>
</protein>
<evidence type="ECO:0000256" key="6">
    <source>
        <dbReference type="ARBA" id="ARBA00023098"/>
    </source>
</evidence>
<keyword evidence="11" id="KW-1185">Reference proteome</keyword>
<keyword evidence="6" id="KW-0443">Lipid metabolism</keyword>
<feature type="transmembrane region" description="Helical" evidence="9">
    <location>
        <begin position="61"/>
        <end position="79"/>
    </location>
</feature>
<dbReference type="GeneID" id="113854358"/>
<comment type="subcellular location">
    <subcellularLocation>
        <location evidence="1">Membrane</location>
        <topology evidence="1">Multi-pass membrane protein</topology>
    </subcellularLocation>
</comment>
<dbReference type="OrthoDB" id="1077582at2759"/>
<evidence type="ECO:0000256" key="4">
    <source>
        <dbReference type="ARBA" id="ARBA00022692"/>
    </source>
</evidence>
<feature type="transmembrane region" description="Helical" evidence="9">
    <location>
        <begin position="298"/>
        <end position="318"/>
    </location>
</feature>
<feature type="transmembrane region" description="Helical" evidence="9">
    <location>
        <begin position="124"/>
        <end position="142"/>
    </location>
</feature>
<evidence type="ECO:0000259" key="10">
    <source>
        <dbReference type="Pfam" id="PF13813"/>
    </source>
</evidence>
<feature type="transmembrane region" description="Helical" evidence="9">
    <location>
        <begin position="148"/>
        <end position="174"/>
    </location>
</feature>
<feature type="transmembrane region" description="Helical" evidence="9">
    <location>
        <begin position="7"/>
        <end position="26"/>
    </location>
</feature>
<keyword evidence="5 9" id="KW-1133">Transmembrane helix</keyword>
<keyword evidence="8" id="KW-0012">Acyltransferase</keyword>
<name>A0A8B8KDI2_ABRPR</name>
<sequence length="363" mass="41507">MDGEFGSFIKVWVIAITCLCYCYYIASKIPKGFLRLLSIIPVIYIFLILPLNLSSPSSCSITCFLLVWLGTFKLLLFSFNQGPLVLSHPNIAHFISIASLPIELKQQHPPTQKTTTPEVEKPKWHMLLKVLLLTLILCVYSYKERLPPQFIIVLYCCHVYLSAEITFALCAVAVRTIFGCEIEPQFNKPYLCTSLQDFWGRRWNLTVTHILRPTVYDPVRRISTQFVGPTCAKSAAMLTTFLVSGLMHELIYYYVSRAPPTWEVTCYFVLHGVCTAAEVVVKKVMLRRGWRLPRAMSGPLVVAFVVITGRWLFFAQILRNGVNRKAIREYAVLLVFVKSKLPLHLLEHQILSILMVRNLSLMQ</sequence>
<evidence type="ECO:0000313" key="11">
    <source>
        <dbReference type="Proteomes" id="UP000694853"/>
    </source>
</evidence>
<dbReference type="InterPro" id="IPR017088">
    <property type="entry name" value="Wax_synthase_Magnoliopsida"/>
</dbReference>
<reference evidence="12" key="2">
    <citation type="submission" date="2025-08" db="UniProtKB">
        <authorList>
            <consortium name="RefSeq"/>
        </authorList>
    </citation>
    <scope>IDENTIFICATION</scope>
    <source>
        <tissue evidence="12">Young leaves</tissue>
    </source>
</reference>
<evidence type="ECO:0000256" key="3">
    <source>
        <dbReference type="ARBA" id="ARBA00022679"/>
    </source>
</evidence>
<evidence type="ECO:0000256" key="7">
    <source>
        <dbReference type="ARBA" id="ARBA00023136"/>
    </source>
</evidence>